<comment type="catalytic activity">
    <reaction evidence="10 11">
        <text>D-sedoheptulose 7-phosphate + D-glyceraldehyde 3-phosphate = D-erythrose 4-phosphate + beta-D-fructose 6-phosphate</text>
        <dbReference type="Rhea" id="RHEA:17053"/>
        <dbReference type="ChEBI" id="CHEBI:16897"/>
        <dbReference type="ChEBI" id="CHEBI:57483"/>
        <dbReference type="ChEBI" id="CHEBI:57634"/>
        <dbReference type="ChEBI" id="CHEBI:59776"/>
        <dbReference type="EC" id="2.2.1.2"/>
    </reaction>
</comment>
<dbReference type="NCBIfam" id="NF002881">
    <property type="entry name" value="PRK03343.1"/>
    <property type="match status" value="1"/>
</dbReference>
<dbReference type="HAMAP" id="MF_00493">
    <property type="entry name" value="Transaldolase_2"/>
    <property type="match status" value="1"/>
</dbReference>
<dbReference type="InterPro" id="IPR018225">
    <property type="entry name" value="Transaldolase_AS"/>
</dbReference>
<evidence type="ECO:0000313" key="13">
    <source>
        <dbReference type="Proteomes" id="UP001382904"/>
    </source>
</evidence>
<evidence type="ECO:0000313" key="12">
    <source>
        <dbReference type="EMBL" id="MEJ8642007.1"/>
    </source>
</evidence>
<dbReference type="Gene3D" id="3.20.20.70">
    <property type="entry name" value="Aldolase class I"/>
    <property type="match status" value="1"/>
</dbReference>
<dbReference type="InterPro" id="IPR013785">
    <property type="entry name" value="Aldolase_TIM"/>
</dbReference>
<feature type="active site" description="Schiff-base intermediate with substrate" evidence="11">
    <location>
        <position position="140"/>
    </location>
</feature>
<dbReference type="InterPro" id="IPR001585">
    <property type="entry name" value="TAL/FSA"/>
</dbReference>
<dbReference type="Proteomes" id="UP001382904">
    <property type="component" value="Unassembled WGS sequence"/>
</dbReference>
<name>A0ABU8U2D2_9ACTN</name>
<evidence type="ECO:0000256" key="5">
    <source>
        <dbReference type="ARBA" id="ARBA00013151"/>
    </source>
</evidence>
<accession>A0ABU8U2D2</accession>
<dbReference type="Pfam" id="PF00923">
    <property type="entry name" value="TAL_FSA"/>
    <property type="match status" value="1"/>
</dbReference>
<evidence type="ECO:0000256" key="10">
    <source>
        <dbReference type="ARBA" id="ARBA00048810"/>
    </source>
</evidence>
<evidence type="ECO:0000256" key="7">
    <source>
        <dbReference type="ARBA" id="ARBA00022679"/>
    </source>
</evidence>
<keyword evidence="9 11" id="KW-0704">Schiff base</keyword>
<gene>
    <name evidence="11 12" type="primary">tal</name>
    <name evidence="12" type="ORF">WKI68_12100</name>
</gene>
<reference evidence="12 13" key="1">
    <citation type="submission" date="2024-03" db="EMBL/GenBank/DDBJ databases">
        <title>Novel Streptomyces species of biotechnological and ecological value are a feature of Machair soil.</title>
        <authorList>
            <person name="Prole J.R."/>
            <person name="Goodfellow M."/>
            <person name="Allenby N."/>
            <person name="Ward A.C."/>
        </authorList>
    </citation>
    <scope>NUCLEOTIDE SEQUENCE [LARGE SCALE GENOMIC DNA]</scope>
    <source>
        <strain evidence="12 13">MS1.HAVA.3</strain>
    </source>
</reference>
<dbReference type="SUPFAM" id="SSF51569">
    <property type="entry name" value="Aldolase"/>
    <property type="match status" value="1"/>
</dbReference>
<keyword evidence="8 11" id="KW-0570">Pentose shunt</keyword>
<dbReference type="GO" id="GO:0004801">
    <property type="term" value="F:transaldolase activity"/>
    <property type="evidence" value="ECO:0007669"/>
    <property type="project" value="UniProtKB-EC"/>
</dbReference>
<comment type="subcellular location">
    <subcellularLocation>
        <location evidence="2 11">Cytoplasm</location>
    </subcellularLocation>
</comment>
<organism evidence="12 13">
    <name type="scientific">Streptomyces caledonius</name>
    <dbReference type="NCBI Taxonomy" id="3134107"/>
    <lineage>
        <taxon>Bacteria</taxon>
        <taxon>Bacillati</taxon>
        <taxon>Actinomycetota</taxon>
        <taxon>Actinomycetes</taxon>
        <taxon>Kitasatosporales</taxon>
        <taxon>Streptomycetaceae</taxon>
        <taxon>Streptomyces</taxon>
    </lineage>
</organism>
<keyword evidence="7 11" id="KW-0808">Transferase</keyword>
<sequence>MKDVFKRLSAEGVSVWLDDISRDRLDSGSLAHLVETGRVTGVTSNPTIFEQALTSGSAYREQLAGLAGRGVRAEEAVRELTTHDIRRACDELAGVHRRTSGRDGLVSIEVDPRKARDAAATVAEARALWRAVDRPNLLIKIPATVESLPAVAACLAEGIGVNVTLIFSTDRYREVTGVFLDGMERARAAGLDVSRIASVASFFVSRLDTAVDGRLAAVSSPEARAMSGRSAVANARLAYQVYEESLASARWRALAAAGARPQRLLWASTGVKNPDYRDTLYVEELVAPDTVNTMPEATLNAVGDHAEICGDRVRRHYAVSRRVLDYLPWFGISYDAVVSSLETAALDAFVGSWEALLETVERELDAHRLVSAAR</sequence>
<comment type="pathway">
    <text evidence="3 11">Carbohydrate degradation; pentose phosphate pathway; D-glyceraldehyde 3-phosphate and beta-D-fructose 6-phosphate from D-ribose 5-phosphate and D-xylulose 5-phosphate (non-oxidative stage): step 2/3.</text>
</comment>
<dbReference type="PROSITE" id="PS01054">
    <property type="entry name" value="TRANSALDOLASE_1"/>
    <property type="match status" value="1"/>
</dbReference>
<evidence type="ECO:0000256" key="1">
    <source>
        <dbReference type="ARBA" id="ARBA00003518"/>
    </source>
</evidence>
<dbReference type="EMBL" id="JBBKAM010000002">
    <property type="protein sequence ID" value="MEJ8642007.1"/>
    <property type="molecule type" value="Genomic_DNA"/>
</dbReference>
<dbReference type="PANTHER" id="PTHR10683">
    <property type="entry name" value="TRANSALDOLASE"/>
    <property type="match status" value="1"/>
</dbReference>
<dbReference type="PIRSF" id="PIRSF036915">
    <property type="entry name" value="Trnald_Bac_Plnt"/>
    <property type="match status" value="1"/>
</dbReference>
<evidence type="ECO:0000256" key="3">
    <source>
        <dbReference type="ARBA" id="ARBA00004857"/>
    </source>
</evidence>
<comment type="similarity">
    <text evidence="4 11">Belongs to the transaldolase family. Type 2 subfamily.</text>
</comment>
<evidence type="ECO:0000256" key="11">
    <source>
        <dbReference type="HAMAP-Rule" id="MF_00493"/>
    </source>
</evidence>
<protein>
    <recommendedName>
        <fullName evidence="5 11">Transaldolase</fullName>
        <ecNumber evidence="5 11">2.2.1.2</ecNumber>
    </recommendedName>
</protein>
<comment type="caution">
    <text evidence="12">The sequence shown here is derived from an EMBL/GenBank/DDBJ whole genome shotgun (WGS) entry which is preliminary data.</text>
</comment>
<dbReference type="EC" id="2.2.1.2" evidence="5 11"/>
<dbReference type="PANTHER" id="PTHR10683:SF31">
    <property type="entry name" value="TRANSALDOLASE"/>
    <property type="match status" value="1"/>
</dbReference>
<keyword evidence="6 11" id="KW-0963">Cytoplasm</keyword>
<dbReference type="InterPro" id="IPR004732">
    <property type="entry name" value="Transaldolase_2"/>
</dbReference>
<dbReference type="CDD" id="cd00955">
    <property type="entry name" value="Transaldolase_like"/>
    <property type="match status" value="1"/>
</dbReference>
<evidence type="ECO:0000256" key="8">
    <source>
        <dbReference type="ARBA" id="ARBA00023126"/>
    </source>
</evidence>
<evidence type="ECO:0000256" key="9">
    <source>
        <dbReference type="ARBA" id="ARBA00023270"/>
    </source>
</evidence>
<dbReference type="NCBIfam" id="TIGR00876">
    <property type="entry name" value="tal_mycobact"/>
    <property type="match status" value="1"/>
</dbReference>
<evidence type="ECO:0000256" key="2">
    <source>
        <dbReference type="ARBA" id="ARBA00004496"/>
    </source>
</evidence>
<proteinExistence type="inferred from homology"/>
<comment type="function">
    <text evidence="1 11">Transaldolase is important for the balance of metabolites in the pentose-phosphate pathway.</text>
</comment>
<keyword evidence="13" id="KW-1185">Reference proteome</keyword>
<evidence type="ECO:0000256" key="6">
    <source>
        <dbReference type="ARBA" id="ARBA00022490"/>
    </source>
</evidence>
<evidence type="ECO:0000256" key="4">
    <source>
        <dbReference type="ARBA" id="ARBA00008426"/>
    </source>
</evidence>